<sequence>MLLNIFILSFAQTTSFASPTEVISNGRVYCPAADSQDYQLIPYITNRANNFMATNITSISIVPAGGGPAIEEFPYNRSSGFAILNPTPPYNCDICYEPIRMSNHTPIVRDIVALFNGTYYDDTNDGRVGEWVITSEHIAIVRPVFNLATSDPNLCDFFLAPYYINNRITEVVLGHFPARHYCLTRNTAEQKIGLAGASFIP</sequence>
<name>A0A915D2U5_9BILA</name>
<keyword evidence="1" id="KW-0732">Signal</keyword>
<dbReference type="WBParaSite" id="jg14833">
    <property type="protein sequence ID" value="jg14833"/>
    <property type="gene ID" value="jg14833"/>
</dbReference>
<protein>
    <submittedName>
        <fullName evidence="3">Uncharacterized protein</fullName>
    </submittedName>
</protein>
<evidence type="ECO:0000313" key="2">
    <source>
        <dbReference type="Proteomes" id="UP000887574"/>
    </source>
</evidence>
<reference evidence="3" key="1">
    <citation type="submission" date="2022-11" db="UniProtKB">
        <authorList>
            <consortium name="WormBaseParasite"/>
        </authorList>
    </citation>
    <scope>IDENTIFICATION</scope>
</reference>
<dbReference type="AlphaFoldDB" id="A0A915D2U5"/>
<keyword evidence="2" id="KW-1185">Reference proteome</keyword>
<dbReference type="Proteomes" id="UP000887574">
    <property type="component" value="Unplaced"/>
</dbReference>
<evidence type="ECO:0000313" key="3">
    <source>
        <dbReference type="WBParaSite" id="jg14833"/>
    </source>
</evidence>
<evidence type="ECO:0000256" key="1">
    <source>
        <dbReference type="SAM" id="SignalP"/>
    </source>
</evidence>
<organism evidence="2 3">
    <name type="scientific">Ditylenchus dipsaci</name>
    <dbReference type="NCBI Taxonomy" id="166011"/>
    <lineage>
        <taxon>Eukaryota</taxon>
        <taxon>Metazoa</taxon>
        <taxon>Ecdysozoa</taxon>
        <taxon>Nematoda</taxon>
        <taxon>Chromadorea</taxon>
        <taxon>Rhabditida</taxon>
        <taxon>Tylenchina</taxon>
        <taxon>Tylenchomorpha</taxon>
        <taxon>Sphaerularioidea</taxon>
        <taxon>Anguinidae</taxon>
        <taxon>Anguininae</taxon>
        <taxon>Ditylenchus</taxon>
    </lineage>
</organism>
<accession>A0A915D2U5</accession>
<feature type="signal peptide" evidence="1">
    <location>
        <begin position="1"/>
        <end position="17"/>
    </location>
</feature>
<feature type="chain" id="PRO_5038058768" evidence="1">
    <location>
        <begin position="18"/>
        <end position="201"/>
    </location>
</feature>
<proteinExistence type="predicted"/>